<dbReference type="AlphaFoldDB" id="A0A2G8SKT0"/>
<accession>A0A2G8SKT0</accession>
<keyword evidence="2" id="KW-0597">Phosphoprotein</keyword>
<dbReference type="InterPro" id="IPR020806">
    <property type="entry name" value="PKS_PP-bd"/>
</dbReference>
<dbReference type="InterPro" id="IPR009081">
    <property type="entry name" value="PP-bd_ACP"/>
</dbReference>
<dbReference type="GO" id="GO:0031177">
    <property type="term" value="F:phosphopantetheine binding"/>
    <property type="evidence" value="ECO:0007669"/>
    <property type="project" value="InterPro"/>
</dbReference>
<dbReference type="EMBL" id="AYKW01000005">
    <property type="protein sequence ID" value="PIL34374.1"/>
    <property type="molecule type" value="Genomic_DNA"/>
</dbReference>
<dbReference type="InterPro" id="IPR036291">
    <property type="entry name" value="NAD(P)-bd_dom_sf"/>
</dbReference>
<feature type="domain" description="Carrier" evidence="3">
    <location>
        <begin position="581"/>
        <end position="662"/>
    </location>
</feature>
<dbReference type="InterPro" id="IPR042099">
    <property type="entry name" value="ANL_N_sf"/>
</dbReference>
<dbReference type="Gene3D" id="1.10.1200.10">
    <property type="entry name" value="ACP-like"/>
    <property type="match status" value="1"/>
</dbReference>
<dbReference type="InterPro" id="IPR000873">
    <property type="entry name" value="AMP-dep_synth/lig_dom"/>
</dbReference>
<dbReference type="InterPro" id="IPR013120">
    <property type="entry name" value="FAR_NAD-bd"/>
</dbReference>
<dbReference type="Proteomes" id="UP000230002">
    <property type="component" value="Unassembled WGS sequence"/>
</dbReference>
<dbReference type="SUPFAM" id="SSF51735">
    <property type="entry name" value="NAD(P)-binding Rossmann-fold domains"/>
    <property type="match status" value="1"/>
</dbReference>
<evidence type="ECO:0000256" key="1">
    <source>
        <dbReference type="ARBA" id="ARBA00022450"/>
    </source>
</evidence>
<gene>
    <name evidence="4" type="ORF">GSI_03149</name>
</gene>
<dbReference type="SUPFAM" id="SSF56801">
    <property type="entry name" value="Acetyl-CoA synthetase-like"/>
    <property type="match status" value="1"/>
</dbReference>
<dbReference type="Pfam" id="PF23562">
    <property type="entry name" value="AMP-binding_C_3"/>
    <property type="match status" value="1"/>
</dbReference>
<evidence type="ECO:0000313" key="5">
    <source>
        <dbReference type="Proteomes" id="UP000230002"/>
    </source>
</evidence>
<organism evidence="4 5">
    <name type="scientific">Ganoderma sinense ZZ0214-1</name>
    <dbReference type="NCBI Taxonomy" id="1077348"/>
    <lineage>
        <taxon>Eukaryota</taxon>
        <taxon>Fungi</taxon>
        <taxon>Dikarya</taxon>
        <taxon>Basidiomycota</taxon>
        <taxon>Agaricomycotina</taxon>
        <taxon>Agaricomycetes</taxon>
        <taxon>Polyporales</taxon>
        <taxon>Polyporaceae</taxon>
        <taxon>Ganoderma</taxon>
    </lineage>
</organism>
<name>A0A2G8SKT0_9APHY</name>
<dbReference type="STRING" id="1077348.A0A2G8SKT0"/>
<dbReference type="SUPFAM" id="SSF47336">
    <property type="entry name" value="ACP-like"/>
    <property type="match status" value="1"/>
</dbReference>
<dbReference type="OrthoDB" id="429813at2759"/>
<dbReference type="Pfam" id="PF00501">
    <property type="entry name" value="AMP-binding"/>
    <property type="match status" value="1"/>
</dbReference>
<dbReference type="SMART" id="SM00823">
    <property type="entry name" value="PKS_PP"/>
    <property type="match status" value="1"/>
</dbReference>
<keyword evidence="1" id="KW-0596">Phosphopantetheine</keyword>
<dbReference type="PROSITE" id="PS50075">
    <property type="entry name" value="CARRIER"/>
    <property type="match status" value="1"/>
</dbReference>
<dbReference type="InterPro" id="IPR036736">
    <property type="entry name" value="ACP-like_sf"/>
</dbReference>
<evidence type="ECO:0000313" key="4">
    <source>
        <dbReference type="EMBL" id="PIL34374.1"/>
    </source>
</evidence>
<dbReference type="InterPro" id="IPR051414">
    <property type="entry name" value="Adenylate-forming_Reductase"/>
</dbReference>
<dbReference type="Gene3D" id="3.40.50.720">
    <property type="entry name" value="NAD(P)-binding Rossmann-like Domain"/>
    <property type="match status" value="1"/>
</dbReference>
<reference evidence="4 5" key="1">
    <citation type="journal article" date="2015" name="Sci. Rep.">
        <title>Chromosome-level genome map provides insights into diverse defense mechanisms in the medicinal fungus Ganoderma sinense.</title>
        <authorList>
            <person name="Zhu Y."/>
            <person name="Xu J."/>
            <person name="Sun C."/>
            <person name="Zhou S."/>
            <person name="Xu H."/>
            <person name="Nelson D.R."/>
            <person name="Qian J."/>
            <person name="Song J."/>
            <person name="Luo H."/>
            <person name="Xiang L."/>
            <person name="Li Y."/>
            <person name="Xu Z."/>
            <person name="Ji A."/>
            <person name="Wang L."/>
            <person name="Lu S."/>
            <person name="Hayward A."/>
            <person name="Sun W."/>
            <person name="Li X."/>
            <person name="Schwartz D.C."/>
            <person name="Wang Y."/>
            <person name="Chen S."/>
        </authorList>
    </citation>
    <scope>NUCLEOTIDE SEQUENCE [LARGE SCALE GENOMIC DNA]</scope>
    <source>
        <strain evidence="4 5">ZZ0214-1</strain>
    </source>
</reference>
<dbReference type="PANTHER" id="PTHR43439:SF2">
    <property type="entry name" value="ENZYME, PUTATIVE (JCVI)-RELATED"/>
    <property type="match status" value="1"/>
</dbReference>
<comment type="caution">
    <text evidence="4">The sequence shown here is derived from an EMBL/GenBank/DDBJ whole genome shotgun (WGS) entry which is preliminary data.</text>
</comment>
<sequence length="1069" mass="118330">MPLLSAQVPKGVNAEFKVMEGLIERKDISIPQMYQWNAGENPNFPLFIYDNGGKLEYITYVFANAAMDRVARYVLQSVGRSSTTFAASRPVIAILANTDTITYFCTVIGILRSGCTAFPISTRNTAAAVADMLSRTGTTHLLVSPDVVTGGIADEALKSLAGLGVHVSRLAMPVFEDLFPNEVDSASPFEADVEFPTSYDMESAAVIMHSSGSTAHPKPITWTHAGIFHWAKGPLRSKNDIKGSIMGWHGVPMFHGMGLSMCWAAPMNGLVIAAFKPASPPTVQTPDAVWEGYAATNVDFSLGAPSLLQQWARDPEKVQVMKRRRGAFYGGAMLDEEVGNRLAAQGVSLFTMYGCTEVGLMNRYATLDCLTDWVYWSVSPGHRLYFRPMDDGMYEVIVLSSPEFRLPCTNTTIDGQDAYATNDIVAPHPTKPGLWRIVGRADEQIVLSNGEKTNPVPLEKFIDSDPQVRASLMFGRGKFQNGVLVEPAPGFALDPNDARQVEAFRNKIWPTIERVNGYAPQHSRIFKEMILIASPSKPFQFNAKATPRRGVILKEYDEEIEAIYKAVESSAQSDIAPPTAWDETSTLDFVRAIVMGTLSRSLSNDADIFRNGGDSLQATWIRNTILRAVRETDQDAAKRLPMNLVFQSPTIASLARAVLSVLHSAPRPEAAHSPEDLWKYVERYSANFPSRPSDLVERPQGKDVVLITGTTGGFGCDALEHLLRDDNVARVYAFNRRGTQALDRQRAQFIARGLDVSLLDSPRFIMVEAALHEPDFGIEHALREEIRTTVTHIMHNAWKVDFNLTIPSFETDIQGARNLVDLALSSRFVTPPSVVFVSSVGVFRTPIPEIPLDDPASPFGTGYSEAKWVVERVLQHATQRAGLHTVVVRLGQVAGDRIGRWNEREWFPSLVKSALFQKCLPEHDGKVTWFPAYEAARAFTEMRHSPEPIVHLVHPRPVSWQSLLEPIAKELNVPLVSYTQWLSALESSVEHGSAQEVEAMRLNPALRLLPFYKVQSTAMTPEREAMGLAFISTDKAVQVSESLVRMPQLDGERARMWVAAWKKSGFLTA</sequence>
<evidence type="ECO:0000259" key="3">
    <source>
        <dbReference type="PROSITE" id="PS50075"/>
    </source>
</evidence>
<keyword evidence="5" id="KW-1185">Reference proteome</keyword>
<dbReference type="PANTHER" id="PTHR43439">
    <property type="entry name" value="PHENYLACETATE-COENZYME A LIGASE"/>
    <property type="match status" value="1"/>
</dbReference>
<dbReference type="Pfam" id="PF07993">
    <property type="entry name" value="NAD_binding_4"/>
    <property type="match status" value="1"/>
</dbReference>
<dbReference type="Gene3D" id="3.40.50.12780">
    <property type="entry name" value="N-terminal domain of ligase-like"/>
    <property type="match status" value="1"/>
</dbReference>
<proteinExistence type="predicted"/>
<protein>
    <recommendedName>
        <fullName evidence="3">Carrier domain-containing protein</fullName>
    </recommendedName>
</protein>
<evidence type="ECO:0000256" key="2">
    <source>
        <dbReference type="ARBA" id="ARBA00022553"/>
    </source>
</evidence>